<name>A0A0E9V942_ANGAN</name>
<organism evidence="1">
    <name type="scientific">Anguilla anguilla</name>
    <name type="common">European freshwater eel</name>
    <name type="synonym">Muraena anguilla</name>
    <dbReference type="NCBI Taxonomy" id="7936"/>
    <lineage>
        <taxon>Eukaryota</taxon>
        <taxon>Metazoa</taxon>
        <taxon>Chordata</taxon>
        <taxon>Craniata</taxon>
        <taxon>Vertebrata</taxon>
        <taxon>Euteleostomi</taxon>
        <taxon>Actinopterygii</taxon>
        <taxon>Neopterygii</taxon>
        <taxon>Teleostei</taxon>
        <taxon>Anguilliformes</taxon>
        <taxon>Anguillidae</taxon>
        <taxon>Anguilla</taxon>
    </lineage>
</organism>
<accession>A0A0E9V942</accession>
<evidence type="ECO:0000313" key="1">
    <source>
        <dbReference type="EMBL" id="JAH74634.1"/>
    </source>
</evidence>
<proteinExistence type="predicted"/>
<dbReference type="EMBL" id="GBXM01033943">
    <property type="protein sequence ID" value="JAH74634.1"/>
    <property type="molecule type" value="Transcribed_RNA"/>
</dbReference>
<reference evidence="1" key="1">
    <citation type="submission" date="2014-11" db="EMBL/GenBank/DDBJ databases">
        <authorList>
            <person name="Amaro Gonzalez C."/>
        </authorList>
    </citation>
    <scope>NUCLEOTIDE SEQUENCE</scope>
</reference>
<protein>
    <submittedName>
        <fullName evidence="1">Uncharacterized protein</fullName>
    </submittedName>
</protein>
<reference evidence="1" key="2">
    <citation type="journal article" date="2015" name="Fish Shellfish Immunol.">
        <title>Early steps in the European eel (Anguilla anguilla)-Vibrio vulnificus interaction in the gills: Role of the RtxA13 toxin.</title>
        <authorList>
            <person name="Callol A."/>
            <person name="Pajuelo D."/>
            <person name="Ebbesson L."/>
            <person name="Teles M."/>
            <person name="MacKenzie S."/>
            <person name="Amaro C."/>
        </authorList>
    </citation>
    <scope>NUCLEOTIDE SEQUENCE</scope>
</reference>
<dbReference type="AlphaFoldDB" id="A0A0E9V942"/>
<sequence>MSVFLVSVYISNAPYRICFRCVCWLKLYGKSSVCIKTKTIHNLYRFTFKKWKPYI</sequence>